<dbReference type="EMBL" id="QQXK01000020">
    <property type="protein sequence ID" value="RII41828.1"/>
    <property type="molecule type" value="Genomic_DNA"/>
</dbReference>
<gene>
    <name evidence="6" type="ORF">DWB68_10575</name>
</gene>
<dbReference type="Pfam" id="PF17677">
    <property type="entry name" value="Glyco_hydro38C2"/>
    <property type="match status" value="1"/>
</dbReference>
<dbReference type="GO" id="GO:0046872">
    <property type="term" value="F:metal ion binding"/>
    <property type="evidence" value="ECO:0007669"/>
    <property type="project" value="UniProtKB-KW"/>
</dbReference>
<evidence type="ECO:0000256" key="2">
    <source>
        <dbReference type="ARBA" id="ARBA00022723"/>
    </source>
</evidence>
<evidence type="ECO:0000256" key="1">
    <source>
        <dbReference type="ARBA" id="ARBA00009792"/>
    </source>
</evidence>
<evidence type="ECO:0000259" key="5">
    <source>
        <dbReference type="SMART" id="SM00872"/>
    </source>
</evidence>
<keyword evidence="7" id="KW-1185">Reference proteome</keyword>
<dbReference type="SUPFAM" id="SSF88688">
    <property type="entry name" value="Families 57/38 glycoside transferase middle domain"/>
    <property type="match status" value="1"/>
</dbReference>
<dbReference type="SUPFAM" id="SSF74650">
    <property type="entry name" value="Galactose mutarotase-like"/>
    <property type="match status" value="1"/>
</dbReference>
<dbReference type="Gene3D" id="1.20.1270.50">
    <property type="entry name" value="Glycoside hydrolase family 38, central domain"/>
    <property type="match status" value="1"/>
</dbReference>
<dbReference type="AlphaFoldDB" id="A0A399J8G5"/>
<dbReference type="GO" id="GO:0030246">
    <property type="term" value="F:carbohydrate binding"/>
    <property type="evidence" value="ECO:0007669"/>
    <property type="project" value="InterPro"/>
</dbReference>
<dbReference type="Pfam" id="PF07748">
    <property type="entry name" value="Glyco_hydro_38C"/>
    <property type="match status" value="1"/>
</dbReference>
<dbReference type="GO" id="GO:0004559">
    <property type="term" value="F:alpha-mannosidase activity"/>
    <property type="evidence" value="ECO:0007669"/>
    <property type="project" value="InterPro"/>
</dbReference>
<accession>A0A399J8G5</accession>
<evidence type="ECO:0000256" key="3">
    <source>
        <dbReference type="ARBA" id="ARBA00022801"/>
    </source>
</evidence>
<dbReference type="SUPFAM" id="SSF88713">
    <property type="entry name" value="Glycoside hydrolase/deacetylase"/>
    <property type="match status" value="1"/>
</dbReference>
<comment type="similarity">
    <text evidence="1">Belongs to the glycosyl hydrolase 38 family.</text>
</comment>
<dbReference type="InterPro" id="IPR041147">
    <property type="entry name" value="GH38_C"/>
</dbReference>
<dbReference type="InterPro" id="IPR011013">
    <property type="entry name" value="Gal_mutarotase_sf_dom"/>
</dbReference>
<dbReference type="SMART" id="SM00872">
    <property type="entry name" value="Alpha-mann_mid"/>
    <property type="match status" value="1"/>
</dbReference>
<dbReference type="InterPro" id="IPR015341">
    <property type="entry name" value="Glyco_hydro_38_cen"/>
</dbReference>
<dbReference type="FunFam" id="1.20.1270.50:FF:000004">
    <property type="entry name" value="alpha-mannosidase 2C1 isoform X1"/>
    <property type="match status" value="1"/>
</dbReference>
<sequence>MHDESNLTTGRARRVLGERIRPEIYGERVQLTLEAAELPGEPIEPALGPGLEYAPFELGSAWGPAWGTTWFRLRGTVPEGWAGLEYEGVVDLGFDADTPGFQCEALVYRPDVTPLKALNPRNQWVPIEAGPGGSVELYLEAASNPILLERHPFLPTQQGDLATASRAPLYRLVRAELAVRRPEVAALVEDLELLLQLQEQQPAGSLRAVMLESIDNALNVLLLDDIAGTAAAARAELAPVLSAHGGQVRHHIAAIGHSHIDTAWLWPQRETIRKVARTMSSMTTLLELDPDFRFGMSSAQQYAWLKEHRPEVYARVKAAVAAGRFEPLGGMWVESDTVMPSGEAMVRQFLEGQRFFEEEFGKRSRGVWLPDSFGYSPALPQLIRRAGFEWFFTQKISWNQVNTFPHHTFFWEGIDGSRVLTHFPPMDTYNAQLLGDELARAERQFRDARRASGSIAPVGWGDGGGGTTREMLERVKRLGDLDGAPKVRWESPDEFFERTAAEVPDAPVWVGELYLELHRAVTTSQHHTKAGNRRSEHLLVEAEWWATAAWIRAGLEYPHEELQALWRIVLTHQFHDILPGTSIAWVHREAVATYADVAARLEAIIEASLRALVGEGQLELSANPTSFLTDGVAAGAVSEALEDPSASSVREADGVTYLENEQVSFGFDAAGLLVHAVDLRSGRDYAVPGRPGNLFQLHQDFPNQWDAWDVDRFYRETVTDLAEVQGPRAWVEDGEARLELRRGFGSSELTQTFTLRPSETSVRVHQVTDWNEREKFLKLAFPLSVWAKESIAETQFGFASRPTHVNTSWENAKFETSMQRWVMVPDRDGAVALANDSSYGFDVTRDVLDGAGVVTTLRLSVLRAPRYPDPETDQGRHEHRYALQLGGTELTATELAHGLNAPRRAVRGAHPVEPLVTVSGEGVLLDAVKPAADRSGDLIVRVHEATGHHAAAEVRLDVPFSAVHEVSLLEDAPQAVSVGEDRAVRLGLTPLSVRTLRFVLS</sequence>
<dbReference type="Pfam" id="PF09261">
    <property type="entry name" value="Alpha-mann_mid"/>
    <property type="match status" value="1"/>
</dbReference>
<keyword evidence="3" id="KW-0378">Hydrolase</keyword>
<organism evidence="6 7">
    <name type="scientific">Galactobacter valiniphilus</name>
    <dbReference type="NCBI Taxonomy" id="2676122"/>
    <lineage>
        <taxon>Bacteria</taxon>
        <taxon>Bacillati</taxon>
        <taxon>Actinomycetota</taxon>
        <taxon>Actinomycetes</taxon>
        <taxon>Micrococcales</taxon>
        <taxon>Micrococcaceae</taxon>
        <taxon>Galactobacter</taxon>
    </lineage>
</organism>
<protein>
    <submittedName>
        <fullName evidence="6">Alpha-mannosidase</fullName>
    </submittedName>
</protein>
<dbReference type="Pfam" id="PF22907">
    <property type="entry name" value="Ams1-like_1st"/>
    <property type="match status" value="1"/>
</dbReference>
<keyword evidence="2" id="KW-0479">Metal-binding</keyword>
<dbReference type="InterPro" id="IPR011682">
    <property type="entry name" value="Glyco_hydro_38_C"/>
</dbReference>
<dbReference type="GO" id="GO:0009313">
    <property type="term" value="P:oligosaccharide catabolic process"/>
    <property type="evidence" value="ECO:0007669"/>
    <property type="project" value="TreeGrafter"/>
</dbReference>
<evidence type="ECO:0000313" key="7">
    <source>
        <dbReference type="Proteomes" id="UP000265419"/>
    </source>
</evidence>
<dbReference type="InterPro" id="IPR054723">
    <property type="entry name" value="Ams1-like_N"/>
</dbReference>
<dbReference type="GO" id="GO:0006013">
    <property type="term" value="P:mannose metabolic process"/>
    <property type="evidence" value="ECO:0007669"/>
    <property type="project" value="InterPro"/>
</dbReference>
<dbReference type="RefSeq" id="WP_119425104.1">
    <property type="nucleotide sequence ID" value="NZ_QQXK01000020.1"/>
</dbReference>
<comment type="caution">
    <text evidence="6">The sequence shown here is derived from an EMBL/GenBank/DDBJ whole genome shotgun (WGS) entry which is preliminary data.</text>
</comment>
<dbReference type="Gene3D" id="2.70.98.30">
    <property type="entry name" value="Golgi alpha-mannosidase II, domain 4"/>
    <property type="match status" value="1"/>
</dbReference>
<reference evidence="6 7" key="1">
    <citation type="submission" date="2018-07" db="EMBL/GenBank/DDBJ databases">
        <title>Arthrobacter sp. nov., isolated from raw cow's milk with high bacterial count.</title>
        <authorList>
            <person name="Hahne J."/>
            <person name="Isele D."/>
            <person name="Lipski A."/>
        </authorList>
    </citation>
    <scope>NUCLEOTIDE SEQUENCE [LARGE SCALE GENOMIC DNA]</scope>
    <source>
        <strain evidence="6 7">JZ R-35</strain>
    </source>
</reference>
<dbReference type="PANTHER" id="PTHR46017:SF1">
    <property type="entry name" value="ALPHA-MANNOSIDASE 2C1"/>
    <property type="match status" value="1"/>
</dbReference>
<evidence type="ECO:0000256" key="4">
    <source>
        <dbReference type="ARBA" id="ARBA00023295"/>
    </source>
</evidence>
<dbReference type="InterPro" id="IPR037094">
    <property type="entry name" value="Glyco_hydro_38_cen_sf"/>
</dbReference>
<evidence type="ECO:0000313" key="6">
    <source>
        <dbReference type="EMBL" id="RII41828.1"/>
    </source>
</evidence>
<dbReference type="InterPro" id="IPR011330">
    <property type="entry name" value="Glyco_hydro/deAcase_b/a-brl"/>
</dbReference>
<proteinExistence type="inferred from homology"/>
<dbReference type="InterPro" id="IPR027291">
    <property type="entry name" value="Glyco_hydro_38_N_sf"/>
</dbReference>
<dbReference type="Gene3D" id="3.20.110.10">
    <property type="entry name" value="Glycoside hydrolase 38, N terminal domain"/>
    <property type="match status" value="1"/>
</dbReference>
<dbReference type="FunFam" id="3.20.110.10:FF:000002">
    <property type="entry name" value="alpha-mannosidase 2C1 isoform X1"/>
    <property type="match status" value="1"/>
</dbReference>
<dbReference type="InterPro" id="IPR028995">
    <property type="entry name" value="Glyco_hydro_57/38_cen_sf"/>
</dbReference>
<feature type="domain" description="Glycoside hydrolase family 38 central" evidence="5">
    <location>
        <begin position="516"/>
        <end position="594"/>
    </location>
</feature>
<dbReference type="InterPro" id="IPR000602">
    <property type="entry name" value="Glyco_hydro_38_N"/>
</dbReference>
<dbReference type="Pfam" id="PF01074">
    <property type="entry name" value="Glyco_hydro_38N"/>
    <property type="match status" value="1"/>
</dbReference>
<keyword evidence="4" id="KW-0326">Glycosidase</keyword>
<name>A0A399J8G5_9MICC</name>
<dbReference type="Proteomes" id="UP000265419">
    <property type="component" value="Unassembled WGS sequence"/>
</dbReference>
<dbReference type="CDD" id="cd10789">
    <property type="entry name" value="GH38N_AMII_ER_cytosolic"/>
    <property type="match status" value="1"/>
</dbReference>
<dbReference type="PANTHER" id="PTHR46017">
    <property type="entry name" value="ALPHA-MANNOSIDASE 2C1"/>
    <property type="match status" value="1"/>
</dbReference>